<gene>
    <name evidence="5" type="ORF">MM35RIKEN_23850</name>
</gene>
<evidence type="ECO:0000256" key="2">
    <source>
        <dbReference type="ARBA" id="ARBA00022525"/>
    </source>
</evidence>
<dbReference type="SUPFAM" id="SSF49384">
    <property type="entry name" value="Carbohydrate-binding domain"/>
    <property type="match status" value="1"/>
</dbReference>
<proteinExistence type="predicted"/>
<evidence type="ECO:0000256" key="3">
    <source>
        <dbReference type="ARBA" id="ARBA00022737"/>
    </source>
</evidence>
<dbReference type="GO" id="GO:0000272">
    <property type="term" value="P:polysaccharide catabolic process"/>
    <property type="evidence" value="ECO:0007669"/>
    <property type="project" value="InterPro"/>
</dbReference>
<dbReference type="Gene3D" id="2.60.40.680">
    <property type="match status" value="1"/>
</dbReference>
<comment type="subcellular location">
    <subcellularLocation>
        <location evidence="1">Secreted</location>
    </subcellularLocation>
</comment>
<geneLocation type="plasmid" evidence="5 6">
    <name>pMM35_02</name>
</geneLocation>
<dbReference type="KEGG" id="vfa:MM35RIKEN_23850"/>
<keyword evidence="5" id="KW-0614">Plasmid</keyword>
<keyword evidence="2" id="KW-0964">Secreted</keyword>
<evidence type="ECO:0000256" key="1">
    <source>
        <dbReference type="ARBA" id="ARBA00004613"/>
    </source>
</evidence>
<dbReference type="CDD" id="cd08547">
    <property type="entry name" value="Type_II_cohesin"/>
    <property type="match status" value="1"/>
</dbReference>
<reference evidence="5" key="1">
    <citation type="submission" date="2020-09" db="EMBL/GenBank/DDBJ databases">
        <title>New species isolated from human feces.</title>
        <authorList>
            <person name="Kitahara M."/>
            <person name="Shigeno Y."/>
            <person name="Shime M."/>
            <person name="Matsumoto Y."/>
            <person name="Nakamura S."/>
            <person name="Motooka D."/>
            <person name="Fukuoka S."/>
            <person name="Nishikawa H."/>
            <person name="Benno Y."/>
        </authorList>
    </citation>
    <scope>NUCLEOTIDE SEQUENCE</scope>
    <source>
        <strain evidence="5">MM35</strain>
        <plasmid evidence="5">pMM35_02</plasmid>
    </source>
</reference>
<dbReference type="EMBL" id="AP023417">
    <property type="protein sequence ID" value="BCK80193.1"/>
    <property type="molecule type" value="Genomic_DNA"/>
</dbReference>
<protein>
    <recommendedName>
        <fullName evidence="4">Cohesin domain-containing protein</fullName>
    </recommendedName>
</protein>
<feature type="domain" description="Cohesin" evidence="4">
    <location>
        <begin position="128"/>
        <end position="216"/>
    </location>
</feature>
<sequence>MTYESYTCSWEGMTCTVTEKNSGDDKSKVFFKIDSNKGKDTDILNKIQTRQTGAFATVTFKVNDSCKVGQAINYTFLGSFYDAKAMAAINNARVTGSLAVTEQGGSIITVPKTETGYSVSMGADQQLVSGQRVRIPVTVASSEKKITGFNAYDMTFTYDPAALTLNTKTGAAANLTVEDNNGTVRVRRYGDAVPLGEALALEFTAKATATSAVTLTNAKFDLDANSINFDAPEATISDADTVVNANNFTVTLPDAFTSDETRLVPKGGSFTFKPVDSHYTYTFTVKMGDSATEGLTFGANDTYTIENISGNVEVTYTGKTPKQYDVKYKIDEDVEQDVTKGPETVTYLNDYSFVVTPRAGYSYRVIYSVDNGDPFVHTVIAVPTANDDGTLTYTIPGKEIVGGVEIWIDPNTESGIPVVFTGNGVEDAASGNASSMGKNMPYYFTLNQRESCDYTVTAYYQPLATPTASKRPATVRSLGNGKYVVEAVNYNDYLYVYARSWNLVVKVEKVSHSAEEVTVSKYLELNDKTMMLITVKGTPEGGKAFTYDCNTMYKVNAYGTDQYAWLVIVDKGQTLTQEEAAAKVAISAADNVVTITLGFDVNMTGKVDVNDAQLVYDMYNGKYSDFTKVSVEKFLRADVNATKVVDHTDAVAIVNQFK</sequence>
<dbReference type="Pfam" id="PF00963">
    <property type="entry name" value="Cohesin"/>
    <property type="match status" value="1"/>
</dbReference>
<dbReference type="InterPro" id="IPR008965">
    <property type="entry name" value="CBM2/CBM3_carb-bd_dom_sf"/>
</dbReference>
<dbReference type="AlphaFoldDB" id="A0A810Q6B1"/>
<keyword evidence="6" id="KW-1185">Reference proteome</keyword>
<accession>A0A810Q6B1</accession>
<dbReference type="GO" id="GO:0005576">
    <property type="term" value="C:extracellular region"/>
    <property type="evidence" value="ECO:0007669"/>
    <property type="project" value="UniProtKB-SubCell"/>
</dbReference>
<dbReference type="InterPro" id="IPR036439">
    <property type="entry name" value="Dockerin_dom_sf"/>
</dbReference>
<dbReference type="Proteomes" id="UP000681343">
    <property type="component" value="Plasmid pMM35_02"/>
</dbReference>
<dbReference type="InterPro" id="IPR002102">
    <property type="entry name" value="Cohesin_dom"/>
</dbReference>
<name>A0A810Q6B1_9FIRM</name>
<evidence type="ECO:0000313" key="6">
    <source>
        <dbReference type="Proteomes" id="UP000681343"/>
    </source>
</evidence>
<dbReference type="Gene3D" id="1.10.1330.10">
    <property type="entry name" value="Dockerin domain"/>
    <property type="match status" value="1"/>
</dbReference>
<keyword evidence="3" id="KW-0677">Repeat</keyword>
<evidence type="ECO:0000259" key="4">
    <source>
        <dbReference type="Pfam" id="PF00963"/>
    </source>
</evidence>
<dbReference type="GO" id="GO:0030246">
    <property type="term" value="F:carbohydrate binding"/>
    <property type="evidence" value="ECO:0007669"/>
    <property type="project" value="InterPro"/>
</dbReference>
<organism evidence="5 6">
    <name type="scientific">Vescimonas fastidiosa</name>
    <dbReference type="NCBI Taxonomy" id="2714353"/>
    <lineage>
        <taxon>Bacteria</taxon>
        <taxon>Bacillati</taxon>
        <taxon>Bacillota</taxon>
        <taxon>Clostridia</taxon>
        <taxon>Eubacteriales</taxon>
        <taxon>Oscillospiraceae</taxon>
        <taxon>Vescimonas</taxon>
    </lineage>
</organism>
<evidence type="ECO:0000313" key="5">
    <source>
        <dbReference type="EMBL" id="BCK80193.1"/>
    </source>
</evidence>